<gene>
    <name evidence="4" type="ORF">E2R66_12400</name>
</gene>
<evidence type="ECO:0000313" key="4">
    <source>
        <dbReference type="EMBL" id="TFF37234.1"/>
    </source>
</evidence>
<dbReference type="EMBL" id="SOZE01000011">
    <property type="protein sequence ID" value="TFF37234.1"/>
    <property type="molecule type" value="Genomic_DNA"/>
</dbReference>
<dbReference type="OrthoDB" id="15218at2"/>
<organism evidence="4 5">
    <name type="scientific">Mucilaginibacter psychrotolerans</name>
    <dbReference type="NCBI Taxonomy" id="1524096"/>
    <lineage>
        <taxon>Bacteria</taxon>
        <taxon>Pseudomonadati</taxon>
        <taxon>Bacteroidota</taxon>
        <taxon>Sphingobacteriia</taxon>
        <taxon>Sphingobacteriales</taxon>
        <taxon>Sphingobacteriaceae</taxon>
        <taxon>Mucilaginibacter</taxon>
    </lineage>
</organism>
<comment type="caution">
    <text evidence="4">The sequence shown here is derived from an EMBL/GenBank/DDBJ whole genome shotgun (WGS) entry which is preliminary data.</text>
</comment>
<name>A0A4Y8SFJ8_9SPHI</name>
<feature type="transmembrane region" description="Helical" evidence="2">
    <location>
        <begin position="188"/>
        <end position="208"/>
    </location>
</feature>
<dbReference type="CDD" id="cd07341">
    <property type="entry name" value="M56_BlaR1_MecR1_like"/>
    <property type="match status" value="1"/>
</dbReference>
<evidence type="ECO:0000259" key="3">
    <source>
        <dbReference type="Pfam" id="PF05569"/>
    </source>
</evidence>
<feature type="region of interest" description="Disordered" evidence="1">
    <location>
        <begin position="357"/>
        <end position="379"/>
    </location>
</feature>
<reference evidence="4 5" key="1">
    <citation type="journal article" date="2017" name="Int. J. Syst. Evol. Microbiol.">
        <title>Mucilaginibacterpsychrotolerans sp. nov., isolated from peatlands.</title>
        <authorList>
            <person name="Deng Y."/>
            <person name="Shen L."/>
            <person name="Xu B."/>
            <person name="Liu Y."/>
            <person name="Gu Z."/>
            <person name="Liu H."/>
            <person name="Zhou Y."/>
        </authorList>
    </citation>
    <scope>NUCLEOTIDE SEQUENCE [LARGE SCALE GENOMIC DNA]</scope>
    <source>
        <strain evidence="4 5">NH7-4</strain>
    </source>
</reference>
<dbReference type="RefSeq" id="WP_133231367.1">
    <property type="nucleotide sequence ID" value="NZ_SOZE01000011.1"/>
</dbReference>
<feature type="transmembrane region" description="Helical" evidence="2">
    <location>
        <begin position="20"/>
        <end position="37"/>
    </location>
</feature>
<proteinExistence type="predicted"/>
<keyword evidence="2" id="KW-0812">Transmembrane</keyword>
<feature type="transmembrane region" description="Helical" evidence="2">
    <location>
        <begin position="44"/>
        <end position="65"/>
    </location>
</feature>
<feature type="transmembrane region" description="Helical" evidence="2">
    <location>
        <begin position="313"/>
        <end position="333"/>
    </location>
</feature>
<dbReference type="InterPro" id="IPR052173">
    <property type="entry name" value="Beta-lactam_resp_regulator"/>
</dbReference>
<feature type="transmembrane region" description="Helical" evidence="2">
    <location>
        <begin position="115"/>
        <end position="139"/>
    </location>
</feature>
<feature type="domain" description="Peptidase M56" evidence="3">
    <location>
        <begin position="55"/>
        <end position="300"/>
    </location>
</feature>
<evidence type="ECO:0000256" key="1">
    <source>
        <dbReference type="SAM" id="MobiDB-lite"/>
    </source>
</evidence>
<evidence type="ECO:0000256" key="2">
    <source>
        <dbReference type="SAM" id="Phobius"/>
    </source>
</evidence>
<dbReference type="Proteomes" id="UP000297540">
    <property type="component" value="Unassembled WGS sequence"/>
</dbReference>
<keyword evidence="2" id="KW-1133">Transmembrane helix</keyword>
<dbReference type="Gene3D" id="3.30.2010.10">
    <property type="entry name" value="Metalloproteases ('zincins'), catalytic domain"/>
    <property type="match status" value="1"/>
</dbReference>
<keyword evidence="5" id="KW-1185">Reference proteome</keyword>
<dbReference type="AlphaFoldDB" id="A0A4Y8SFJ8"/>
<evidence type="ECO:0000313" key="5">
    <source>
        <dbReference type="Proteomes" id="UP000297540"/>
    </source>
</evidence>
<keyword evidence="2" id="KW-0472">Membrane</keyword>
<sequence length="581" mass="63708">METIPNHLINAICDTLLSSLWLGLILAAAAGLAVLCTRKQSAQLRYNLLVGGLGVFTTAVLFVFVKQLLPHETVSGTASVQTTTLPTTIVSQQHLDTNKYDFIAGLLRAHANSIVLIWLLIVLARALQLLTGLQSLYFLRRRQIAAVGDEWVERVQQLADQMGIKRLVGIAESGMAKVPMVIGHLKPLILIPAGLITALPPAGIEAILVHELAHIHRRDYLVNLLISSLEVIFFFNPAVLWLSALIRAERENCCDDMALAQTGSKTNYIKALVACHEYQADVPAYAMAFGGQKNHLLGRVQRMLSNSNTSLSIAERAVLAVGLLMGVLFTAAFTNPDKVTQLVSKVTHTTVTITNNTETETAKTDTLKKKLPPASKPKNVAPLGVAAPVAPVDTPRMTIYHPEKISDSTDILLGNGDMQTRLVKVDGVLYQLNRRADRLMSMQVNGKTVPAEDYPRYLSIIDNLMQTKLRGITRPVNITTSSPAPISSGLGSLKQQPDYNTSTHAYHDGTVREKLTADLIADGIIKNADDLTSFKLSDTEFIVNGKKIPAETYQKYRKAYVKAPENGKQGSWAWMYNFEEK</sequence>
<dbReference type="PANTHER" id="PTHR34978:SF3">
    <property type="entry name" value="SLR0241 PROTEIN"/>
    <property type="match status" value="1"/>
</dbReference>
<dbReference type="PANTHER" id="PTHR34978">
    <property type="entry name" value="POSSIBLE SENSOR-TRANSDUCER PROTEIN BLAR"/>
    <property type="match status" value="1"/>
</dbReference>
<feature type="transmembrane region" description="Helical" evidence="2">
    <location>
        <begin position="220"/>
        <end position="242"/>
    </location>
</feature>
<dbReference type="InterPro" id="IPR008756">
    <property type="entry name" value="Peptidase_M56"/>
</dbReference>
<accession>A0A4Y8SFJ8</accession>
<dbReference type="Pfam" id="PF05569">
    <property type="entry name" value="Peptidase_M56"/>
    <property type="match status" value="1"/>
</dbReference>
<protein>
    <submittedName>
        <fullName evidence="4">M56 family metallopeptidase</fullName>
    </submittedName>
</protein>